<dbReference type="PROSITE" id="PS00331">
    <property type="entry name" value="MALIC_ENZYMES"/>
    <property type="match status" value="1"/>
</dbReference>
<proteinExistence type="inferred from homology"/>
<dbReference type="GO" id="GO:0004473">
    <property type="term" value="F:malate dehydrogenase (decarboxylating) (NADP+) activity"/>
    <property type="evidence" value="ECO:0007669"/>
    <property type="project" value="TreeGrafter"/>
</dbReference>
<dbReference type="GO" id="GO:0051287">
    <property type="term" value="F:NAD binding"/>
    <property type="evidence" value="ECO:0007669"/>
    <property type="project" value="InterPro"/>
</dbReference>
<evidence type="ECO:0000256" key="7">
    <source>
        <dbReference type="PIRSR" id="PIRSR000106-3"/>
    </source>
</evidence>
<dbReference type="SMART" id="SM01274">
    <property type="entry name" value="malic"/>
    <property type="match status" value="1"/>
</dbReference>
<dbReference type="GO" id="GO:0006108">
    <property type="term" value="P:malate metabolic process"/>
    <property type="evidence" value="ECO:0007669"/>
    <property type="project" value="TreeGrafter"/>
</dbReference>
<feature type="binding site" evidence="7">
    <location>
        <position position="279"/>
    </location>
    <ligand>
        <name>a divalent metal cation</name>
        <dbReference type="ChEBI" id="CHEBI:60240"/>
    </ligand>
</feature>
<protein>
    <recommendedName>
        <fullName evidence="8">Malic enzyme</fullName>
    </recommendedName>
</protein>
<evidence type="ECO:0000256" key="3">
    <source>
        <dbReference type="ARBA" id="ARBA00022723"/>
    </source>
</evidence>
<comment type="similarity">
    <text evidence="2 8">Belongs to the malic enzymes family.</text>
</comment>
<keyword evidence="12" id="KW-1185">Reference proteome</keyword>
<feature type="binding site" evidence="6">
    <location>
        <position position="443"/>
    </location>
    <ligand>
        <name>(S)-malate</name>
        <dbReference type="ChEBI" id="CHEBI:15589"/>
    </ligand>
</feature>
<dbReference type="FunFam" id="3.40.50.720:FF:000060">
    <property type="entry name" value="Malic enzyme"/>
    <property type="match status" value="1"/>
</dbReference>
<reference evidence="11 12" key="1">
    <citation type="submission" date="2023-03" db="EMBL/GenBank/DDBJ databases">
        <title>Genome insight into feeding habits of ladybird beetles.</title>
        <authorList>
            <person name="Li H.-S."/>
            <person name="Huang Y.-H."/>
            <person name="Pang H."/>
        </authorList>
    </citation>
    <scope>NUCLEOTIDE SEQUENCE [LARGE SCALE GENOMIC DNA]</scope>
    <source>
        <strain evidence="11">SYSU_2023b</strain>
        <tissue evidence="11">Whole body</tissue>
    </source>
</reference>
<evidence type="ECO:0000259" key="9">
    <source>
        <dbReference type="SMART" id="SM00919"/>
    </source>
</evidence>
<gene>
    <name evidence="11" type="ORF">WA026_016568</name>
</gene>
<dbReference type="InterPro" id="IPR012302">
    <property type="entry name" value="Malic_NAD-bd"/>
</dbReference>
<sequence length="596" mass="66691">MCSKFKNCTIYQSFQIVCSVCVNKPVTCKTLLSTYFHGPHNFSLTRSIDRLHYPNLNYGLAFSIEDRQALGIHGLLPPRVLSLQEQVEQTMKQIRSYKTDIEKYVYIMELASHHEKLFYKIIKSYTVEMLPLVYTPTVGTACQMFSHLYKSYFKALFITIYDKGHIYEILKNWPVQDVKAIVVTDGERILGIGDQGIDGIGIPIGKLFLYTALAGIKPHFCLPIALDFGTNSEAKLNDPLYLGLRIKRTEGKECDEFWDEFMQSVAERFGSTCLIQFEDIGNKNAFKLLEKYQNLYCCFNDDIQGTSAVTVAGLLASLRITKKKLIDNVIVFHGAGEANIGIAELCVDAMRKEGVCEEEARSKIWMVDSKGLIVKNRPSGGITIQKEAFAHEHSPIESLDEIVREIKPSVLIGASSTPGAFSPGILKQMTENAERPIIFALSNPTSRSECTAEDAYKYTDGKCIFASGSPFPPVELNGKKFYPAQSNNSYCFPGIALGILCSGMKTVDDEVFLVVAECLAGLADEKDLENGSLFPPLDRIIDMVSVRIAQAVMNHAYRKGSASVYPEPCDKISYIKNHQYNTEMSKIFPIKYNYPC</sequence>
<feature type="active site" description="Proton donor" evidence="5">
    <location>
        <position position="134"/>
    </location>
</feature>
<dbReference type="AlphaFoldDB" id="A0AAW1VFL8"/>
<feature type="binding site" evidence="6">
    <location>
        <position position="487"/>
    </location>
    <ligand>
        <name>(S)-malate</name>
        <dbReference type="ChEBI" id="CHEBI:15589"/>
    </ligand>
</feature>
<accession>A0AAW1VFL8</accession>
<dbReference type="SMART" id="SM00919">
    <property type="entry name" value="Malic_M"/>
    <property type="match status" value="1"/>
</dbReference>
<dbReference type="InterPro" id="IPR001891">
    <property type="entry name" value="Malic_OxRdtase"/>
</dbReference>
<evidence type="ECO:0000313" key="12">
    <source>
        <dbReference type="Proteomes" id="UP001431783"/>
    </source>
</evidence>
<comment type="caution">
    <text evidence="11">The sequence shown here is derived from an EMBL/GenBank/DDBJ whole genome shotgun (WGS) entry which is preliminary data.</text>
</comment>
<dbReference type="GO" id="GO:0005739">
    <property type="term" value="C:mitochondrion"/>
    <property type="evidence" value="ECO:0007669"/>
    <property type="project" value="TreeGrafter"/>
</dbReference>
<feature type="domain" description="Malic enzyme N-terminal" evidence="10">
    <location>
        <begin position="111"/>
        <end position="293"/>
    </location>
</feature>
<dbReference type="Pfam" id="PF03949">
    <property type="entry name" value="Malic_M"/>
    <property type="match status" value="1"/>
</dbReference>
<evidence type="ECO:0000256" key="4">
    <source>
        <dbReference type="ARBA" id="ARBA00023002"/>
    </source>
</evidence>
<evidence type="ECO:0000259" key="10">
    <source>
        <dbReference type="SMART" id="SM01274"/>
    </source>
</evidence>
<feature type="binding site" evidence="6">
    <location>
        <position position="188"/>
    </location>
    <ligand>
        <name>(S)-malate</name>
        <dbReference type="ChEBI" id="CHEBI:15589"/>
    </ligand>
</feature>
<organism evidence="11 12">
    <name type="scientific">Henosepilachna vigintioctopunctata</name>
    <dbReference type="NCBI Taxonomy" id="420089"/>
    <lineage>
        <taxon>Eukaryota</taxon>
        <taxon>Metazoa</taxon>
        <taxon>Ecdysozoa</taxon>
        <taxon>Arthropoda</taxon>
        <taxon>Hexapoda</taxon>
        <taxon>Insecta</taxon>
        <taxon>Pterygota</taxon>
        <taxon>Neoptera</taxon>
        <taxon>Endopterygota</taxon>
        <taxon>Coleoptera</taxon>
        <taxon>Polyphaga</taxon>
        <taxon>Cucujiformia</taxon>
        <taxon>Coccinelloidea</taxon>
        <taxon>Coccinellidae</taxon>
        <taxon>Epilachninae</taxon>
        <taxon>Epilachnini</taxon>
        <taxon>Henosepilachna</taxon>
    </lineage>
</organism>
<dbReference type="InterPro" id="IPR037062">
    <property type="entry name" value="Malic_N_dom_sf"/>
</dbReference>
<dbReference type="InterPro" id="IPR015884">
    <property type="entry name" value="Malic_enzyme_CS"/>
</dbReference>
<dbReference type="Proteomes" id="UP001431783">
    <property type="component" value="Unassembled WGS sequence"/>
</dbReference>
<evidence type="ECO:0000256" key="6">
    <source>
        <dbReference type="PIRSR" id="PIRSR000106-2"/>
    </source>
</evidence>
<dbReference type="SUPFAM" id="SSF53223">
    <property type="entry name" value="Aminoacid dehydrogenase-like, N-terminal domain"/>
    <property type="match status" value="1"/>
</dbReference>
<comment type="cofactor">
    <cofactor evidence="1">
        <name>Mn(2+)</name>
        <dbReference type="ChEBI" id="CHEBI:29035"/>
    </cofactor>
</comment>
<dbReference type="InterPro" id="IPR012301">
    <property type="entry name" value="Malic_N_dom"/>
</dbReference>
<dbReference type="Gene3D" id="3.40.50.720">
    <property type="entry name" value="NAD(P)-binding Rossmann-like Domain"/>
    <property type="match status" value="1"/>
</dbReference>
<feature type="binding site" evidence="7">
    <location>
        <position position="278"/>
    </location>
    <ligand>
        <name>a divalent metal cation</name>
        <dbReference type="ChEBI" id="CHEBI:60240"/>
    </ligand>
</feature>
<dbReference type="PANTHER" id="PTHR23406:SF80">
    <property type="entry name" value="GH17657P-RELATED"/>
    <property type="match status" value="1"/>
</dbReference>
<evidence type="ECO:0000256" key="8">
    <source>
        <dbReference type="RuleBase" id="RU003426"/>
    </source>
</evidence>
<evidence type="ECO:0000256" key="1">
    <source>
        <dbReference type="ARBA" id="ARBA00001936"/>
    </source>
</evidence>
<dbReference type="PANTHER" id="PTHR23406">
    <property type="entry name" value="MALIC ENZYME-RELATED"/>
    <property type="match status" value="1"/>
</dbReference>
<evidence type="ECO:0000256" key="5">
    <source>
        <dbReference type="PIRSR" id="PIRSR000106-1"/>
    </source>
</evidence>
<evidence type="ECO:0000313" key="11">
    <source>
        <dbReference type="EMBL" id="KAK9891772.1"/>
    </source>
</evidence>
<dbReference type="PIRSF" id="PIRSF000106">
    <property type="entry name" value="ME"/>
    <property type="match status" value="1"/>
</dbReference>
<dbReference type="EMBL" id="JARQZJ010000130">
    <property type="protein sequence ID" value="KAK9891772.1"/>
    <property type="molecule type" value="Genomic_DNA"/>
</dbReference>
<comment type="cofactor">
    <cofactor evidence="7">
        <name>Mg(2+)</name>
        <dbReference type="ChEBI" id="CHEBI:18420"/>
    </cofactor>
    <cofactor evidence="7">
        <name>Mn(2+)</name>
        <dbReference type="ChEBI" id="CHEBI:29035"/>
    </cofactor>
    <text evidence="7">Divalent metal cations. Prefers magnesium or manganese.</text>
</comment>
<feature type="active site" description="Proton acceptor" evidence="5">
    <location>
        <position position="206"/>
    </location>
</feature>
<keyword evidence="4 8" id="KW-0560">Oxidoreductase</keyword>
<dbReference type="Gene3D" id="3.40.50.10380">
    <property type="entry name" value="Malic enzyme, N-terminal domain"/>
    <property type="match status" value="1"/>
</dbReference>
<dbReference type="GO" id="GO:0046872">
    <property type="term" value="F:metal ion binding"/>
    <property type="evidence" value="ECO:0007669"/>
    <property type="project" value="UniProtKB-KW"/>
</dbReference>
<dbReference type="Pfam" id="PF00390">
    <property type="entry name" value="malic"/>
    <property type="match status" value="1"/>
</dbReference>
<feature type="binding site" evidence="7">
    <location>
        <position position="302"/>
    </location>
    <ligand>
        <name>a divalent metal cation</name>
        <dbReference type="ChEBI" id="CHEBI:60240"/>
    </ligand>
</feature>
<dbReference type="InterPro" id="IPR036291">
    <property type="entry name" value="NAD(P)-bd_dom_sf"/>
</dbReference>
<feature type="domain" description="Malic enzyme NAD-binding" evidence="9">
    <location>
        <begin position="303"/>
        <end position="557"/>
    </location>
</feature>
<dbReference type="NCBIfam" id="NF010052">
    <property type="entry name" value="PRK13529.1"/>
    <property type="match status" value="1"/>
</dbReference>
<dbReference type="SUPFAM" id="SSF51735">
    <property type="entry name" value="NAD(P)-binding Rossmann-fold domains"/>
    <property type="match status" value="1"/>
</dbReference>
<dbReference type="PRINTS" id="PR00072">
    <property type="entry name" value="MALOXRDTASE"/>
</dbReference>
<dbReference type="CDD" id="cd05312">
    <property type="entry name" value="NAD_bind_1_malic_enz"/>
    <property type="match status" value="1"/>
</dbReference>
<evidence type="ECO:0000256" key="2">
    <source>
        <dbReference type="ARBA" id="ARBA00008785"/>
    </source>
</evidence>
<name>A0AAW1VFL8_9CUCU</name>
<keyword evidence="3 7" id="KW-0479">Metal-binding</keyword>
<dbReference type="InterPro" id="IPR046346">
    <property type="entry name" value="Aminoacid_DH-like_N_sf"/>
</dbReference>